<keyword evidence="1" id="KW-1133">Transmembrane helix</keyword>
<dbReference type="InterPro" id="IPR025238">
    <property type="entry name" value="DUF4184"/>
</dbReference>
<proteinExistence type="predicted"/>
<evidence type="ECO:0000256" key="1">
    <source>
        <dbReference type="SAM" id="Phobius"/>
    </source>
</evidence>
<accession>A0A377R4T9</accession>
<feature type="transmembrane region" description="Helical" evidence="1">
    <location>
        <begin position="51"/>
        <end position="67"/>
    </location>
</feature>
<feature type="transmembrane region" description="Helical" evidence="1">
    <location>
        <begin position="20"/>
        <end position="39"/>
    </location>
</feature>
<organism evidence="2 3">
    <name type="scientific">Kingella potus</name>
    <dbReference type="NCBI Taxonomy" id="265175"/>
    <lineage>
        <taxon>Bacteria</taxon>
        <taxon>Pseudomonadati</taxon>
        <taxon>Pseudomonadota</taxon>
        <taxon>Betaproteobacteria</taxon>
        <taxon>Neisseriales</taxon>
        <taxon>Neisseriaceae</taxon>
        <taxon>Kingella</taxon>
    </lineage>
</organism>
<feature type="transmembrane region" description="Helical" evidence="1">
    <location>
        <begin position="100"/>
        <end position="117"/>
    </location>
</feature>
<dbReference type="Proteomes" id="UP000254293">
    <property type="component" value="Unassembled WGS sequence"/>
</dbReference>
<evidence type="ECO:0000313" key="3">
    <source>
        <dbReference type="Proteomes" id="UP000254293"/>
    </source>
</evidence>
<dbReference type="OrthoDB" id="8481923at2"/>
<dbReference type="EMBL" id="UGJJ01000003">
    <property type="protein sequence ID" value="STR03254.1"/>
    <property type="molecule type" value="Genomic_DNA"/>
</dbReference>
<evidence type="ECO:0000313" key="2">
    <source>
        <dbReference type="EMBL" id="STR03254.1"/>
    </source>
</evidence>
<reference evidence="2 3" key="1">
    <citation type="submission" date="2018-06" db="EMBL/GenBank/DDBJ databases">
        <authorList>
            <consortium name="Pathogen Informatics"/>
            <person name="Doyle S."/>
        </authorList>
    </citation>
    <scope>NUCLEOTIDE SEQUENCE [LARGE SCALE GENOMIC DNA]</scope>
    <source>
        <strain evidence="2 3">NCTC13336</strain>
    </source>
</reference>
<dbReference type="Pfam" id="PF13803">
    <property type="entry name" value="DUF4184"/>
    <property type="match status" value="1"/>
</dbReference>
<sequence length="237" mass="26527">MPFTLAHPFVVLPFYRCRFLHFPALVFGAMSPDFLYFLCGRPVAGGHDWAALWYLDVPLAALFYGVYRHTAAYALRLYLPACLNAAYPPPHRFARSWQNAAVFVLSAALGAATHILLDGFTHPQGWFVVRLDVLRMSVGMLPLFKWLQYGGGVFGLAAIAWFQMKMAQRCGRQNMASARQKRLFWTAAAAGVFLLLCVWQILLPVGRNAAAIWVIRLVDGFALVLLAAGCFCRIRIK</sequence>
<feature type="transmembrane region" description="Helical" evidence="1">
    <location>
        <begin position="183"/>
        <end position="203"/>
    </location>
</feature>
<dbReference type="AlphaFoldDB" id="A0A377R4T9"/>
<feature type="transmembrane region" description="Helical" evidence="1">
    <location>
        <begin position="146"/>
        <end position="162"/>
    </location>
</feature>
<keyword evidence="1" id="KW-0812">Transmembrane</keyword>
<gene>
    <name evidence="2" type="ORF">NCTC13336_02171</name>
</gene>
<dbReference type="RefSeq" id="WP_115309142.1">
    <property type="nucleotide sequence ID" value="NZ_CP091516.1"/>
</dbReference>
<feature type="transmembrane region" description="Helical" evidence="1">
    <location>
        <begin position="209"/>
        <end position="232"/>
    </location>
</feature>
<protein>
    <submittedName>
        <fullName evidence="2">Uncharacterized protein</fullName>
    </submittedName>
</protein>
<name>A0A377R4T9_9NEIS</name>
<keyword evidence="1" id="KW-0472">Membrane</keyword>
<keyword evidence="3" id="KW-1185">Reference proteome</keyword>